<organism evidence="2 3">
    <name type="scientific">Hymenobacter glaciei</name>
    <dbReference type="NCBI Taxonomy" id="877209"/>
    <lineage>
        <taxon>Bacteria</taxon>
        <taxon>Pseudomonadati</taxon>
        <taxon>Bacteroidota</taxon>
        <taxon>Cytophagia</taxon>
        <taxon>Cytophagales</taxon>
        <taxon>Hymenobacteraceae</taxon>
        <taxon>Hymenobacter</taxon>
    </lineage>
</organism>
<gene>
    <name evidence="2" type="ORF">GCM10022409_16910</name>
</gene>
<sequence>MATTTADAKEQKMLLTMLQNPSATQRLRAVGQSKEIAKANEEVVTALLSTLNNDSNVNVRLATLEALAQLGQDPVVRQGLVRSLTLQDSPLVQSALADVMVQLQVRRSVQPLRQLLRQTGLNETVKTKIESSIQTLSTGRHPDPLTPQTHEKHDEPAADLRDTVAI</sequence>
<dbReference type="SUPFAM" id="SSF48371">
    <property type="entry name" value="ARM repeat"/>
    <property type="match status" value="1"/>
</dbReference>
<feature type="region of interest" description="Disordered" evidence="1">
    <location>
        <begin position="132"/>
        <end position="166"/>
    </location>
</feature>
<evidence type="ECO:0000256" key="1">
    <source>
        <dbReference type="SAM" id="MobiDB-lite"/>
    </source>
</evidence>
<dbReference type="InterPro" id="IPR011989">
    <property type="entry name" value="ARM-like"/>
</dbReference>
<feature type="compositionally biased region" description="Basic and acidic residues" evidence="1">
    <location>
        <begin position="149"/>
        <end position="166"/>
    </location>
</feature>
<evidence type="ECO:0000313" key="3">
    <source>
        <dbReference type="Proteomes" id="UP001501469"/>
    </source>
</evidence>
<dbReference type="EMBL" id="BAABDK010000013">
    <property type="protein sequence ID" value="GAA4033205.1"/>
    <property type="molecule type" value="Genomic_DNA"/>
</dbReference>
<evidence type="ECO:0000313" key="2">
    <source>
        <dbReference type="EMBL" id="GAA4033205.1"/>
    </source>
</evidence>
<reference evidence="3" key="1">
    <citation type="journal article" date="2019" name="Int. J. Syst. Evol. Microbiol.">
        <title>The Global Catalogue of Microorganisms (GCM) 10K type strain sequencing project: providing services to taxonomists for standard genome sequencing and annotation.</title>
        <authorList>
            <consortium name="The Broad Institute Genomics Platform"/>
            <consortium name="The Broad Institute Genome Sequencing Center for Infectious Disease"/>
            <person name="Wu L."/>
            <person name="Ma J."/>
        </authorList>
    </citation>
    <scope>NUCLEOTIDE SEQUENCE [LARGE SCALE GENOMIC DNA]</scope>
    <source>
        <strain evidence="3">JCM 17225</strain>
    </source>
</reference>
<name>A0ABP7TYH0_9BACT</name>
<dbReference type="Gene3D" id="1.25.10.10">
    <property type="entry name" value="Leucine-rich Repeat Variant"/>
    <property type="match status" value="1"/>
</dbReference>
<comment type="caution">
    <text evidence="2">The sequence shown here is derived from an EMBL/GenBank/DDBJ whole genome shotgun (WGS) entry which is preliminary data.</text>
</comment>
<evidence type="ECO:0008006" key="4">
    <source>
        <dbReference type="Google" id="ProtNLM"/>
    </source>
</evidence>
<accession>A0ABP7TYH0</accession>
<protein>
    <recommendedName>
        <fullName evidence="4">HEAT repeat domain-containing protein</fullName>
    </recommendedName>
</protein>
<dbReference type="InterPro" id="IPR016024">
    <property type="entry name" value="ARM-type_fold"/>
</dbReference>
<dbReference type="Proteomes" id="UP001501469">
    <property type="component" value="Unassembled WGS sequence"/>
</dbReference>
<keyword evidence="3" id="KW-1185">Reference proteome</keyword>
<proteinExistence type="predicted"/>
<dbReference type="Pfam" id="PF13646">
    <property type="entry name" value="HEAT_2"/>
    <property type="match status" value="1"/>
</dbReference>
<dbReference type="RefSeq" id="WP_345052855.1">
    <property type="nucleotide sequence ID" value="NZ_BAABDK010000013.1"/>
</dbReference>